<keyword evidence="1" id="KW-0805">Transcription regulation</keyword>
<dbReference type="RefSeq" id="WP_062997216.1">
    <property type="nucleotide sequence ID" value="NZ_BMMH01000002.1"/>
</dbReference>
<evidence type="ECO:0000313" key="7">
    <source>
        <dbReference type="Proteomes" id="UP000638263"/>
    </source>
</evidence>
<dbReference type="InterPro" id="IPR036271">
    <property type="entry name" value="Tet_transcr_reg_TetR-rel_C_sf"/>
</dbReference>
<accession>A0A917RBH8</accession>
<dbReference type="AlphaFoldDB" id="A0A917RBH8"/>
<dbReference type="PROSITE" id="PS50977">
    <property type="entry name" value="HTH_TETR_2"/>
    <property type="match status" value="1"/>
</dbReference>
<evidence type="ECO:0000259" key="5">
    <source>
        <dbReference type="PROSITE" id="PS50977"/>
    </source>
</evidence>
<dbReference type="PRINTS" id="PR00455">
    <property type="entry name" value="HTHTETR"/>
</dbReference>
<dbReference type="InterPro" id="IPR001647">
    <property type="entry name" value="HTH_TetR"/>
</dbReference>
<evidence type="ECO:0000313" key="6">
    <source>
        <dbReference type="EMBL" id="GGK99799.1"/>
    </source>
</evidence>
<evidence type="ECO:0000256" key="2">
    <source>
        <dbReference type="ARBA" id="ARBA00023125"/>
    </source>
</evidence>
<dbReference type="Pfam" id="PF21597">
    <property type="entry name" value="TetR_C_43"/>
    <property type="match status" value="1"/>
</dbReference>
<feature type="domain" description="HTH tetR-type" evidence="5">
    <location>
        <begin position="10"/>
        <end position="69"/>
    </location>
</feature>
<dbReference type="InterPro" id="IPR049445">
    <property type="entry name" value="TetR_SbtR-like_C"/>
</dbReference>
<dbReference type="Proteomes" id="UP000638263">
    <property type="component" value="Unassembled WGS sequence"/>
</dbReference>
<organism evidence="6 7">
    <name type="scientific">Nocardia jinanensis</name>
    <dbReference type="NCBI Taxonomy" id="382504"/>
    <lineage>
        <taxon>Bacteria</taxon>
        <taxon>Bacillati</taxon>
        <taxon>Actinomycetota</taxon>
        <taxon>Actinomycetes</taxon>
        <taxon>Mycobacteriales</taxon>
        <taxon>Nocardiaceae</taxon>
        <taxon>Nocardia</taxon>
    </lineage>
</organism>
<reference evidence="6" key="2">
    <citation type="submission" date="2020-09" db="EMBL/GenBank/DDBJ databases">
        <authorList>
            <person name="Sun Q."/>
            <person name="Zhou Y."/>
        </authorList>
    </citation>
    <scope>NUCLEOTIDE SEQUENCE</scope>
    <source>
        <strain evidence="6">CGMCC 4.3508</strain>
    </source>
</reference>
<keyword evidence="3" id="KW-0804">Transcription</keyword>
<dbReference type="GO" id="GO:0003700">
    <property type="term" value="F:DNA-binding transcription factor activity"/>
    <property type="evidence" value="ECO:0007669"/>
    <property type="project" value="TreeGrafter"/>
</dbReference>
<comment type="caution">
    <text evidence="6">The sequence shown here is derived from an EMBL/GenBank/DDBJ whole genome shotgun (WGS) entry which is preliminary data.</text>
</comment>
<dbReference type="PANTHER" id="PTHR30055:SF234">
    <property type="entry name" value="HTH-TYPE TRANSCRIPTIONAL REGULATOR BETI"/>
    <property type="match status" value="1"/>
</dbReference>
<dbReference type="GO" id="GO:0000976">
    <property type="term" value="F:transcription cis-regulatory region binding"/>
    <property type="evidence" value="ECO:0007669"/>
    <property type="project" value="TreeGrafter"/>
</dbReference>
<keyword evidence="7" id="KW-1185">Reference proteome</keyword>
<evidence type="ECO:0000256" key="3">
    <source>
        <dbReference type="ARBA" id="ARBA00023163"/>
    </source>
</evidence>
<dbReference type="Pfam" id="PF00440">
    <property type="entry name" value="TetR_N"/>
    <property type="match status" value="1"/>
</dbReference>
<sequence>MTKPLRRDAARNREKVLVAAAAVFTEQGLGGSLEEVARRAGVGIGTVYNHFPNRDSLIDALLPARVAALDELATASNAEPDPWRAFTGFVSQLLDRMTADRGLLEAITGDHPAAEHLVEACHRGMAQLSRLLERARAAGVLRREVTDDDVVHLIWALSLLGDAAGPEAAHRCLDLALDGLRAGS</sequence>
<evidence type="ECO:0000256" key="4">
    <source>
        <dbReference type="PROSITE-ProRule" id="PRU00335"/>
    </source>
</evidence>
<reference evidence="6" key="1">
    <citation type="journal article" date="2014" name="Int. J. Syst. Evol. Microbiol.">
        <title>Complete genome sequence of Corynebacterium casei LMG S-19264T (=DSM 44701T), isolated from a smear-ripened cheese.</title>
        <authorList>
            <consortium name="US DOE Joint Genome Institute (JGI-PGF)"/>
            <person name="Walter F."/>
            <person name="Albersmeier A."/>
            <person name="Kalinowski J."/>
            <person name="Ruckert C."/>
        </authorList>
    </citation>
    <scope>NUCLEOTIDE SEQUENCE</scope>
    <source>
        <strain evidence="6">CGMCC 4.3508</strain>
    </source>
</reference>
<dbReference type="InterPro" id="IPR050109">
    <property type="entry name" value="HTH-type_TetR-like_transc_reg"/>
</dbReference>
<feature type="DNA-binding region" description="H-T-H motif" evidence="4">
    <location>
        <begin position="32"/>
        <end position="51"/>
    </location>
</feature>
<evidence type="ECO:0000256" key="1">
    <source>
        <dbReference type="ARBA" id="ARBA00023015"/>
    </source>
</evidence>
<dbReference type="SUPFAM" id="SSF48498">
    <property type="entry name" value="Tetracyclin repressor-like, C-terminal domain"/>
    <property type="match status" value="1"/>
</dbReference>
<proteinExistence type="predicted"/>
<protein>
    <recommendedName>
        <fullName evidence="5">HTH tetR-type domain-containing protein</fullName>
    </recommendedName>
</protein>
<dbReference type="EMBL" id="BMMH01000002">
    <property type="protein sequence ID" value="GGK99799.1"/>
    <property type="molecule type" value="Genomic_DNA"/>
</dbReference>
<gene>
    <name evidence="6" type="ORF">GCM10011588_13050</name>
</gene>
<dbReference type="PANTHER" id="PTHR30055">
    <property type="entry name" value="HTH-TYPE TRANSCRIPTIONAL REGULATOR RUTR"/>
    <property type="match status" value="1"/>
</dbReference>
<name>A0A917RBH8_9NOCA</name>
<dbReference type="Gene3D" id="1.10.357.10">
    <property type="entry name" value="Tetracycline Repressor, domain 2"/>
    <property type="match status" value="1"/>
</dbReference>
<dbReference type="SUPFAM" id="SSF46689">
    <property type="entry name" value="Homeodomain-like"/>
    <property type="match status" value="1"/>
</dbReference>
<dbReference type="InterPro" id="IPR009057">
    <property type="entry name" value="Homeodomain-like_sf"/>
</dbReference>
<keyword evidence="2 4" id="KW-0238">DNA-binding</keyword>